<keyword evidence="5" id="KW-0813">Transport</keyword>
<dbReference type="AlphaFoldDB" id="A0A6H1UE84"/>
<name>A0A6H1UE84_9GAMM</name>
<keyword evidence="6" id="KW-0963">Cytoplasm</keyword>
<dbReference type="Pfam" id="PF02108">
    <property type="entry name" value="FliH"/>
    <property type="match status" value="1"/>
</dbReference>
<dbReference type="RefSeq" id="WP_168660614.1">
    <property type="nucleotide sequence ID" value="NZ_CP051180.1"/>
</dbReference>
<evidence type="ECO:0000256" key="10">
    <source>
        <dbReference type="SAM" id="MobiDB-lite"/>
    </source>
</evidence>
<keyword evidence="12" id="KW-0282">Flagellum</keyword>
<dbReference type="EMBL" id="CP051180">
    <property type="protein sequence ID" value="QIZ77354.1"/>
    <property type="molecule type" value="Genomic_DNA"/>
</dbReference>
<dbReference type="PANTHER" id="PTHR34982">
    <property type="entry name" value="YOP PROTEINS TRANSLOCATION PROTEIN L"/>
    <property type="match status" value="1"/>
</dbReference>
<dbReference type="KEGG" id="fes:HER31_10970"/>
<dbReference type="PANTHER" id="PTHR34982:SF1">
    <property type="entry name" value="FLAGELLAR ASSEMBLY PROTEIN FLIH"/>
    <property type="match status" value="1"/>
</dbReference>
<dbReference type="InterPro" id="IPR018035">
    <property type="entry name" value="Flagellar_FliH/T3SS_HrpE"/>
</dbReference>
<evidence type="ECO:0000256" key="3">
    <source>
        <dbReference type="ARBA" id="ARBA00006602"/>
    </source>
</evidence>
<dbReference type="GO" id="GO:0003774">
    <property type="term" value="F:cytoskeletal motor activity"/>
    <property type="evidence" value="ECO:0007669"/>
    <property type="project" value="InterPro"/>
</dbReference>
<keyword evidence="12" id="KW-0969">Cilium</keyword>
<keyword evidence="12" id="KW-0966">Cell projection</keyword>
<keyword evidence="9" id="KW-1006">Bacterial flagellum protein export</keyword>
<sequence>MSRLGYINPAQVEDWQLEDFDTPVTNDQHAIHGSSASQKAAAEVACELPEPPTLEELEAIQQQAWQEGFDQGKQEGLDKGLAEGRLSGADQGLQEGLEQGRSQGIEAGEQEIQQRCLQWDNLLNELIEPLNAVDNQVEQELVTLAMKLAQAVVQVELKTSEAAVLHALQAGIAALPQQRQQVQICASSEDHQLIEQSYGADELAKRNWQLQLEPSLSKGSLQINTERSQVSLLSEERLHKVLEQFASQPRADVNEPQHPPVEIADGVNDMTQSAADLPSPSSPTSEDDTDANGNGAETAPE</sequence>
<dbReference type="GO" id="GO:0005829">
    <property type="term" value="C:cytosol"/>
    <property type="evidence" value="ECO:0007669"/>
    <property type="project" value="TreeGrafter"/>
</dbReference>
<evidence type="ECO:0000256" key="6">
    <source>
        <dbReference type="ARBA" id="ARBA00022490"/>
    </source>
</evidence>
<evidence type="ECO:0000256" key="9">
    <source>
        <dbReference type="ARBA" id="ARBA00023225"/>
    </source>
</evidence>
<evidence type="ECO:0000256" key="1">
    <source>
        <dbReference type="ARBA" id="ARBA00003041"/>
    </source>
</evidence>
<comment type="function">
    <text evidence="1">Needed for flagellar regrowth and assembly.</text>
</comment>
<evidence type="ECO:0000256" key="5">
    <source>
        <dbReference type="ARBA" id="ARBA00022448"/>
    </source>
</evidence>
<dbReference type="InterPro" id="IPR051472">
    <property type="entry name" value="T3SS_Stator/FliH"/>
</dbReference>
<dbReference type="GO" id="GO:0009288">
    <property type="term" value="C:bacterial-type flagellum"/>
    <property type="evidence" value="ECO:0007669"/>
    <property type="project" value="InterPro"/>
</dbReference>
<comment type="subcellular location">
    <subcellularLocation>
        <location evidence="2">Cytoplasm</location>
    </subcellularLocation>
</comment>
<protein>
    <recommendedName>
        <fullName evidence="4">Flagellar assembly protein FliH</fullName>
    </recommendedName>
</protein>
<reference evidence="12 13" key="1">
    <citation type="submission" date="2020-04" db="EMBL/GenBank/DDBJ databases">
        <title>Ferrimonas sp. S7 isolated from sea water.</title>
        <authorList>
            <person name="Bae S.S."/>
            <person name="Baek K."/>
        </authorList>
    </citation>
    <scope>NUCLEOTIDE SEQUENCE [LARGE SCALE GENOMIC DNA]</scope>
    <source>
        <strain evidence="12 13">S7</strain>
    </source>
</reference>
<dbReference type="GO" id="GO:0015031">
    <property type="term" value="P:protein transport"/>
    <property type="evidence" value="ECO:0007669"/>
    <property type="project" value="UniProtKB-KW"/>
</dbReference>
<keyword evidence="13" id="KW-1185">Reference proteome</keyword>
<evidence type="ECO:0000313" key="13">
    <source>
        <dbReference type="Proteomes" id="UP000501602"/>
    </source>
</evidence>
<keyword evidence="7" id="KW-1005">Bacterial flagellum biogenesis</keyword>
<gene>
    <name evidence="12" type="ORF">HER31_10970</name>
</gene>
<evidence type="ECO:0000313" key="12">
    <source>
        <dbReference type="EMBL" id="QIZ77354.1"/>
    </source>
</evidence>
<feature type="domain" description="Flagellar assembly protein FliH/Type III secretion system HrpE" evidence="11">
    <location>
        <begin position="116"/>
        <end position="241"/>
    </location>
</feature>
<organism evidence="12 13">
    <name type="scientific">Ferrimonas lipolytica</name>
    <dbReference type="NCBI Taxonomy" id="2724191"/>
    <lineage>
        <taxon>Bacteria</taxon>
        <taxon>Pseudomonadati</taxon>
        <taxon>Pseudomonadota</taxon>
        <taxon>Gammaproteobacteria</taxon>
        <taxon>Alteromonadales</taxon>
        <taxon>Ferrimonadaceae</taxon>
        <taxon>Ferrimonas</taxon>
    </lineage>
</organism>
<evidence type="ECO:0000256" key="4">
    <source>
        <dbReference type="ARBA" id="ARBA00016507"/>
    </source>
</evidence>
<keyword evidence="8" id="KW-0653">Protein transport</keyword>
<dbReference type="Proteomes" id="UP000501602">
    <property type="component" value="Chromosome"/>
</dbReference>
<dbReference type="PRINTS" id="PR01003">
    <property type="entry name" value="FLGFLIH"/>
</dbReference>
<proteinExistence type="inferred from homology"/>
<evidence type="ECO:0000259" key="11">
    <source>
        <dbReference type="Pfam" id="PF02108"/>
    </source>
</evidence>
<feature type="region of interest" description="Disordered" evidence="10">
    <location>
        <begin position="247"/>
        <end position="301"/>
    </location>
</feature>
<comment type="similarity">
    <text evidence="3">Belongs to the FliH family.</text>
</comment>
<dbReference type="InterPro" id="IPR000563">
    <property type="entry name" value="Flag_FliH"/>
</dbReference>
<evidence type="ECO:0000256" key="7">
    <source>
        <dbReference type="ARBA" id="ARBA00022795"/>
    </source>
</evidence>
<evidence type="ECO:0000256" key="2">
    <source>
        <dbReference type="ARBA" id="ARBA00004496"/>
    </source>
</evidence>
<dbReference type="GO" id="GO:0071973">
    <property type="term" value="P:bacterial-type flagellum-dependent cell motility"/>
    <property type="evidence" value="ECO:0007669"/>
    <property type="project" value="InterPro"/>
</dbReference>
<dbReference type="GO" id="GO:0044781">
    <property type="term" value="P:bacterial-type flagellum organization"/>
    <property type="evidence" value="ECO:0007669"/>
    <property type="project" value="UniProtKB-KW"/>
</dbReference>
<accession>A0A6H1UE84</accession>
<evidence type="ECO:0000256" key="8">
    <source>
        <dbReference type="ARBA" id="ARBA00022927"/>
    </source>
</evidence>